<feature type="compositionally biased region" description="Polar residues" evidence="1">
    <location>
        <begin position="300"/>
        <end position="315"/>
    </location>
</feature>
<feature type="compositionally biased region" description="Pro residues" evidence="1">
    <location>
        <begin position="165"/>
        <end position="175"/>
    </location>
</feature>
<feature type="region of interest" description="Disordered" evidence="1">
    <location>
        <begin position="61"/>
        <end position="100"/>
    </location>
</feature>
<feature type="compositionally biased region" description="Basic and acidic residues" evidence="1">
    <location>
        <begin position="11"/>
        <end position="28"/>
    </location>
</feature>
<comment type="caution">
    <text evidence="2">The sequence shown here is derived from an EMBL/GenBank/DDBJ whole genome shotgun (WGS) entry which is preliminary data.</text>
</comment>
<feature type="region of interest" description="Disordered" evidence="1">
    <location>
        <begin position="259"/>
        <end position="492"/>
    </location>
</feature>
<feature type="compositionally biased region" description="Basic and acidic residues" evidence="1">
    <location>
        <begin position="316"/>
        <end position="330"/>
    </location>
</feature>
<evidence type="ECO:0000313" key="3">
    <source>
        <dbReference type="Proteomes" id="UP000775872"/>
    </source>
</evidence>
<evidence type="ECO:0000313" key="2">
    <source>
        <dbReference type="EMBL" id="CAH0046023.1"/>
    </source>
</evidence>
<feature type="region of interest" description="Disordered" evidence="1">
    <location>
        <begin position="151"/>
        <end position="180"/>
    </location>
</feature>
<feature type="compositionally biased region" description="Low complexity" evidence="1">
    <location>
        <begin position="466"/>
        <end position="485"/>
    </location>
</feature>
<feature type="compositionally biased region" description="Polar residues" evidence="1">
    <location>
        <begin position="418"/>
        <end position="429"/>
    </location>
</feature>
<dbReference type="Proteomes" id="UP000775872">
    <property type="component" value="Unassembled WGS sequence"/>
</dbReference>
<dbReference type="EMBL" id="CABFOC020000013">
    <property type="protein sequence ID" value="CAH0046023.1"/>
    <property type="molecule type" value="Genomic_DNA"/>
</dbReference>
<protein>
    <submittedName>
        <fullName evidence="2">Uncharacterized protein</fullName>
    </submittedName>
</protein>
<feature type="compositionally biased region" description="Basic and acidic residues" evidence="1">
    <location>
        <begin position="78"/>
        <end position="89"/>
    </location>
</feature>
<dbReference type="AlphaFoldDB" id="A0A9N9WBL8"/>
<dbReference type="OrthoDB" id="5401786at2759"/>
<organism evidence="2 3">
    <name type="scientific">Clonostachys solani</name>
    <dbReference type="NCBI Taxonomy" id="160281"/>
    <lineage>
        <taxon>Eukaryota</taxon>
        <taxon>Fungi</taxon>
        <taxon>Dikarya</taxon>
        <taxon>Ascomycota</taxon>
        <taxon>Pezizomycotina</taxon>
        <taxon>Sordariomycetes</taxon>
        <taxon>Hypocreomycetidae</taxon>
        <taxon>Hypocreales</taxon>
        <taxon>Bionectriaceae</taxon>
        <taxon>Clonostachys</taxon>
    </lineage>
</organism>
<reference evidence="2" key="1">
    <citation type="submission" date="2021-10" db="EMBL/GenBank/DDBJ databases">
        <authorList>
            <person name="Piombo E."/>
        </authorList>
    </citation>
    <scope>NUCLEOTIDE SEQUENCE</scope>
</reference>
<evidence type="ECO:0000256" key="1">
    <source>
        <dbReference type="SAM" id="MobiDB-lite"/>
    </source>
</evidence>
<accession>A0A9N9WBL8</accession>
<feature type="compositionally biased region" description="Basic and acidic residues" evidence="1">
    <location>
        <begin position="272"/>
        <end position="283"/>
    </location>
</feature>
<feature type="region of interest" description="Disordered" evidence="1">
    <location>
        <begin position="1"/>
        <end position="49"/>
    </location>
</feature>
<feature type="non-terminal residue" evidence="2">
    <location>
        <position position="492"/>
    </location>
</feature>
<feature type="compositionally biased region" description="Basic and acidic residues" evidence="1">
    <location>
        <begin position="446"/>
        <end position="457"/>
    </location>
</feature>
<proteinExistence type="predicted"/>
<keyword evidence="3" id="KW-1185">Reference proteome</keyword>
<sequence length="492" mass="54199">MPHVIEALQRPQRDPDQLARERDQRYDEPPPPYTESGETTQPPSPGIPVVVGDVVQEQSRLRRIRHKSMPLDQFKAQAKREEERLRDQPTDDGANAENNVRARWVEQGIWGDGWGPAWPPGIRPRGLGDMPAPSYDGPFYGSYSLAASDLRPGCRWGHEQGDTPSPSPSPPPPRPRTPDALLFVPRVVVRVAKPTVRDPEASRPLPQFLYQVAQEREWIKDETAHKTPGRAVDLDFLAYQSVKQNWTKDDRQRPLPTWWTETFQQPAGLTAEESRRQARRRGDASASPALDQNRRPVPASASQDSNHATSNTSNDVPKDIPDTPHAESLLRRRTRNTLAQQAAVPENAPHRAQGPRRSLRRATTTRPDNQDGLGPSSTQARRTRPKRGRGDGTAETEQPAPPPKRAKKSGGGKGRGSTASDGPTETTSGQREKLPATGNTAVEGARTTESESIRDSQKGGTRRSARIANRQAAAAVANMTQTAPASRDSAKE</sequence>
<name>A0A9N9WBL8_9HYPO</name>
<gene>
    <name evidence="2" type="ORF">CSOL1703_00012656</name>
</gene>